<reference evidence="1 3" key="1">
    <citation type="journal article" date="2015" name="Biotechnol. Bioeng.">
        <title>Genome sequence and phenotypic characterization of Caulobacter segnis.</title>
        <authorList>
            <person name="Patel S."/>
            <person name="Fletcher B."/>
            <person name="Scott D.C."/>
            <person name="Ely B."/>
        </authorList>
    </citation>
    <scope>NUCLEOTIDE SEQUENCE [LARGE SCALE GENOMIC DNA]</scope>
    <source>
        <strain evidence="1 3">PS02</strain>
    </source>
</reference>
<dbReference type="AlphaFoldDB" id="A0A168R6F4"/>
<dbReference type="Proteomes" id="UP000077384">
    <property type="component" value="Unassembled WGS sequence"/>
</dbReference>
<protein>
    <submittedName>
        <fullName evidence="1">Uncharacterized protein</fullName>
    </submittedName>
</protein>
<dbReference type="EMBL" id="LROR01000055">
    <property type="protein sequence ID" value="OBR92751.1"/>
    <property type="molecule type" value="Genomic_DNA"/>
</dbReference>
<evidence type="ECO:0000313" key="2">
    <source>
        <dbReference type="EMBL" id="OBR92751.1"/>
    </source>
</evidence>
<evidence type="ECO:0000313" key="4">
    <source>
        <dbReference type="Proteomes" id="UP000093694"/>
    </source>
</evidence>
<evidence type="ECO:0000313" key="1">
    <source>
        <dbReference type="EMBL" id="OAA90109.1"/>
    </source>
</evidence>
<keyword evidence="4" id="KW-1185">Reference proteome</keyword>
<comment type="caution">
    <text evidence="1">The sequence shown here is derived from an EMBL/GenBank/DDBJ whole genome shotgun (WGS) entry which is preliminary data.</text>
</comment>
<accession>A0A168R6F4</accession>
<dbReference type="EMBL" id="LITQ01000032">
    <property type="protein sequence ID" value="OAA90109.1"/>
    <property type="molecule type" value="Genomic_DNA"/>
</dbReference>
<gene>
    <name evidence="2" type="ORF">CLCOS_28130</name>
    <name evidence="1" type="ORF">WX73_02197</name>
</gene>
<evidence type="ECO:0000313" key="3">
    <source>
        <dbReference type="Proteomes" id="UP000077384"/>
    </source>
</evidence>
<name>A0A168R6F4_9CLOT</name>
<sequence length="213" mass="24736">MMSHHHKNEVNIHELEDTSLQTESFLIGAAAYNSSCNLSDNDKGVGVLYQQQGAVKIHNGRIIGCDGQGYIVRHCSDASKGSPFKYDKFYFYNEKYFHTHSIQHAHAHAFINIGIRDNKHVFCYYGKEKNAKNLHTHNGVFHSFSYKDPITKKSVTSSDFTTFLSFRMTPHLVNSIVYYHYIQEYDNKKHQTVFKYVKTSADHIKHYREVPHK</sequence>
<dbReference type="Proteomes" id="UP000093694">
    <property type="component" value="Unassembled WGS sequence"/>
</dbReference>
<proteinExistence type="predicted"/>
<organism evidence="1 3">
    <name type="scientific">Clostridium coskatii</name>
    <dbReference type="NCBI Taxonomy" id="1705578"/>
    <lineage>
        <taxon>Bacteria</taxon>
        <taxon>Bacillati</taxon>
        <taxon>Bacillota</taxon>
        <taxon>Clostridia</taxon>
        <taxon>Eubacteriales</taxon>
        <taxon>Clostridiaceae</taxon>
        <taxon>Clostridium</taxon>
    </lineage>
</organism>
<reference evidence="2 4" key="2">
    <citation type="journal article" date="2016" name="Front. Microbiol.">
        <title>Industrial Acetogenic Biocatalysts: A Comparative Metabolic and Genomic Analysis.</title>
        <authorList>
            <person name="Bengelsdorf F."/>
            <person name="Poehlein A."/>
            <person name="Sonja S."/>
            <person name="Erz C."/>
            <person name="Hummel T."/>
            <person name="Hoffmeister S."/>
            <person name="Daniel R."/>
            <person name="Durre P."/>
        </authorList>
    </citation>
    <scope>NUCLEOTIDE SEQUENCE [LARGE SCALE GENOMIC DNA]</scope>
    <source>
        <strain evidence="2 4">PTA-10522</strain>
    </source>
</reference>
<dbReference type="PATRIC" id="fig|1705578.3.peg.2458"/>